<proteinExistence type="predicted"/>
<dbReference type="RefSeq" id="WP_058296715.1">
    <property type="nucleotide sequence ID" value="NZ_LN890328.1"/>
</dbReference>
<dbReference type="Gene3D" id="1.20.120.330">
    <property type="entry name" value="Nucleotidyltransferases domain 2"/>
    <property type="match status" value="1"/>
</dbReference>
<dbReference type="OrthoDB" id="9969294at2"/>
<dbReference type="Proteomes" id="UP000220840">
    <property type="component" value="Unassembled WGS sequence"/>
</dbReference>
<protein>
    <recommendedName>
        <fullName evidence="3">DUF86 domain-containing protein</fullName>
    </recommendedName>
</protein>
<evidence type="ECO:0000313" key="2">
    <source>
        <dbReference type="Proteomes" id="UP000220840"/>
    </source>
</evidence>
<reference evidence="1 2" key="1">
    <citation type="submission" date="2017-10" db="EMBL/GenBank/DDBJ databases">
        <title>Effective Description of Clostridium neonatale sp. nov. linked to necrotizing enterocolitis in neonates and a clarification of species assignable to the genus Clostridium (Prazmowski 1880) emend. Lawson and Rainey 2016.</title>
        <authorList>
            <person name="Bernard K."/>
            <person name="Burdz T."/>
            <person name="Wiebe D."/>
            <person name="Balcewich B."/>
            <person name="Alfa M."/>
            <person name="Bernier A.-M."/>
        </authorList>
    </citation>
    <scope>NUCLEOTIDE SEQUENCE [LARGE SCALE GENOMIC DNA]</scope>
    <source>
        <strain evidence="1 2">LCDC99A005</strain>
    </source>
</reference>
<dbReference type="AlphaFoldDB" id="A0A2A7MM35"/>
<dbReference type="SUPFAM" id="SSF81593">
    <property type="entry name" value="Nucleotidyltransferase substrate binding subunit/domain"/>
    <property type="match status" value="1"/>
</dbReference>
<evidence type="ECO:0008006" key="3">
    <source>
        <dbReference type="Google" id="ProtNLM"/>
    </source>
</evidence>
<sequence length="156" mass="18080">MVNEYYNFGRLKGIIANLKESINDMEKALKAYDTLNDSGFEDIIANGIRMSFVQIREEVFSAVSSILKSSGISVNKFSNNMDMINECRKNGVFTKTDDSFFIILNKYRNSACHRYKQPSVEDIKNFYENKKINIEFIIEDLEKIINSTKTDNNIMR</sequence>
<dbReference type="STRING" id="137838.GCA_001458595_04094"/>
<dbReference type="EMBL" id="PDCJ01000001">
    <property type="protein sequence ID" value="PEG32573.1"/>
    <property type="molecule type" value="Genomic_DNA"/>
</dbReference>
<organism evidence="1 2">
    <name type="scientific">Clostridium neonatale</name>
    <dbReference type="NCBI Taxonomy" id="137838"/>
    <lineage>
        <taxon>Bacteria</taxon>
        <taxon>Bacillati</taxon>
        <taxon>Bacillota</taxon>
        <taxon>Clostridia</taxon>
        <taxon>Eubacteriales</taxon>
        <taxon>Clostridiaceae</taxon>
        <taxon>Clostridium</taxon>
    </lineage>
</organism>
<keyword evidence="2" id="KW-1185">Reference proteome</keyword>
<comment type="caution">
    <text evidence="1">The sequence shown here is derived from an EMBL/GenBank/DDBJ whole genome shotgun (WGS) entry which is preliminary data.</text>
</comment>
<name>A0A2A7MM35_9CLOT</name>
<gene>
    <name evidence="1" type="ORF">CQ394_13020</name>
</gene>
<accession>A0A2A7MM35</accession>
<evidence type="ECO:0000313" key="1">
    <source>
        <dbReference type="EMBL" id="PEG32573.1"/>
    </source>
</evidence>